<accession>A0A5S4FSX0</accession>
<comment type="caution">
    <text evidence="4">The sequence shown here is derived from an EMBL/GenBank/DDBJ whole genome shotgun (WGS) entry which is preliminary data.</text>
</comment>
<dbReference type="RefSeq" id="WP_138665248.1">
    <property type="nucleotide sequence ID" value="NZ_VCKY01000015.1"/>
</dbReference>
<comment type="similarity">
    <text evidence="3">Belongs to the gas vesicle GvpF/GvpL family.</text>
</comment>
<evidence type="ECO:0000256" key="3">
    <source>
        <dbReference type="ARBA" id="ARBA00035643"/>
    </source>
</evidence>
<dbReference type="PANTHER" id="PTHR36852">
    <property type="entry name" value="PROTEIN GVPL 2"/>
    <property type="match status" value="1"/>
</dbReference>
<dbReference type="GO" id="GO:0031411">
    <property type="term" value="C:gas vesicle"/>
    <property type="evidence" value="ECO:0007669"/>
    <property type="project" value="UniProtKB-SubCell"/>
</dbReference>
<keyword evidence="5" id="KW-1185">Reference proteome</keyword>
<reference evidence="4 5" key="1">
    <citation type="submission" date="2019-05" db="EMBL/GenBank/DDBJ databases">
        <title>Draft genome sequence of Nonomuraea turkmeniaca DSM 43926.</title>
        <authorList>
            <person name="Saricaoglu S."/>
            <person name="Isik K."/>
        </authorList>
    </citation>
    <scope>NUCLEOTIDE SEQUENCE [LARGE SCALE GENOMIC DNA]</scope>
    <source>
        <strain evidence="4 5">DSM 43926</strain>
    </source>
</reference>
<gene>
    <name evidence="4" type="ORF">ETD86_06855</name>
</gene>
<evidence type="ECO:0000256" key="2">
    <source>
        <dbReference type="ARBA" id="ARBA00035108"/>
    </source>
</evidence>
<dbReference type="Pfam" id="PF06386">
    <property type="entry name" value="GvpL_GvpF"/>
    <property type="match status" value="1"/>
</dbReference>
<evidence type="ECO:0000313" key="4">
    <source>
        <dbReference type="EMBL" id="TMR23867.1"/>
    </source>
</evidence>
<dbReference type="AlphaFoldDB" id="A0A5S4FSX0"/>
<evidence type="ECO:0000256" key="1">
    <source>
        <dbReference type="ARBA" id="ARBA00022987"/>
    </source>
</evidence>
<dbReference type="EMBL" id="VCKY01000015">
    <property type="protein sequence ID" value="TMR23867.1"/>
    <property type="molecule type" value="Genomic_DNA"/>
</dbReference>
<evidence type="ECO:0000313" key="5">
    <source>
        <dbReference type="Proteomes" id="UP000309128"/>
    </source>
</evidence>
<dbReference type="OrthoDB" id="3867411at2"/>
<organism evidence="4 5">
    <name type="scientific">Nonomuraea turkmeniaca</name>
    <dbReference type="NCBI Taxonomy" id="103838"/>
    <lineage>
        <taxon>Bacteria</taxon>
        <taxon>Bacillati</taxon>
        <taxon>Actinomycetota</taxon>
        <taxon>Actinomycetes</taxon>
        <taxon>Streptosporangiales</taxon>
        <taxon>Streptosporangiaceae</taxon>
        <taxon>Nonomuraea</taxon>
    </lineage>
</organism>
<keyword evidence="1" id="KW-0304">Gas vesicle</keyword>
<dbReference type="PANTHER" id="PTHR36852:SF1">
    <property type="entry name" value="PROTEIN GVPL 2"/>
    <property type="match status" value="1"/>
</dbReference>
<sequence>MGTGVYVYGLVPEDVEVSGDARGVGDEPGEIKVVRHREIGALVSEVPLDRPLDTADDLLRHQGLLDATAAEVPVLPLRFGAVLADMDAVVDELLAPHHDDFLAALKEMEGRAEYVVKGRYVEQAVPREVIEAARKADTRTLLDALTPVSVLSAVRKPSAEPDAVHLALLVERDRQDELEEVVAEFADRWAGRVEFRLLGPMAAYDFVMGARRGGDEWD</sequence>
<name>A0A5S4FSX0_9ACTN</name>
<protein>
    <submittedName>
        <fullName evidence="4">GvpL/GvpF family gas vesicle protein</fullName>
    </submittedName>
</protein>
<proteinExistence type="inferred from homology"/>
<comment type="subcellular location">
    <subcellularLocation>
        <location evidence="2">Gas vesicle</location>
    </subcellularLocation>
</comment>
<dbReference type="GO" id="GO:0031412">
    <property type="term" value="P:gas vesicle organization"/>
    <property type="evidence" value="ECO:0007669"/>
    <property type="project" value="InterPro"/>
</dbReference>
<dbReference type="Proteomes" id="UP000309128">
    <property type="component" value="Unassembled WGS sequence"/>
</dbReference>
<dbReference type="InterPro" id="IPR009430">
    <property type="entry name" value="GvpL/GvpF"/>
</dbReference>